<sequence>MSAVVSQRLGSFQRNTPLGIRFWDLAGGTSIVEGLDVQVFPAANPLARRQLRRNANDVYAAIDVAGQRKFEQVVASPRDLPWWQGPTSPSPAYRVEVNDPLGRFLPMGFDVDLPQPGLLDVSSLVPVSAPALPLWPDDNVASPTTLAAKVPLFSTPSRAVPSPLAVVYAQMRVQGTLEIPAWTLLGASIDGRLRGLGLADTQGRVAVMFPYPNPPAQPLTSPSVAQFDFRWTVTLQAWRAATLAAPDLADILGQLASPCPVVDAVSGTPTPRRLEYRIPMTARTEAQPPTDASFLLLSA</sequence>
<evidence type="ECO:0000313" key="2">
    <source>
        <dbReference type="Proteomes" id="UP001139353"/>
    </source>
</evidence>
<name>A0A9X2C430_9BURK</name>
<protein>
    <submittedName>
        <fullName evidence="1">Uncharacterized protein</fullName>
    </submittedName>
</protein>
<keyword evidence="2" id="KW-1185">Reference proteome</keyword>
<reference evidence="1" key="1">
    <citation type="submission" date="2021-11" db="EMBL/GenBank/DDBJ databases">
        <title>BS-T2-15 a new species belonging to the Comamonadaceae family isolated from the soil of a French oak forest.</title>
        <authorList>
            <person name="Mieszkin S."/>
            <person name="Alain K."/>
        </authorList>
    </citation>
    <scope>NUCLEOTIDE SEQUENCE</scope>
    <source>
        <strain evidence="1">BS-T2-15</strain>
    </source>
</reference>
<comment type="caution">
    <text evidence="1">The sequence shown here is derived from an EMBL/GenBank/DDBJ whole genome shotgun (WGS) entry which is preliminary data.</text>
</comment>
<evidence type="ECO:0000313" key="1">
    <source>
        <dbReference type="EMBL" id="MCK9688535.1"/>
    </source>
</evidence>
<proteinExistence type="predicted"/>
<accession>A0A9X2C430</accession>
<dbReference type="RefSeq" id="WP_275684583.1">
    <property type="nucleotide sequence ID" value="NZ_JAJLJH010000009.1"/>
</dbReference>
<gene>
    <name evidence="1" type="ORF">LPC04_22735</name>
</gene>
<dbReference type="Proteomes" id="UP001139353">
    <property type="component" value="Unassembled WGS sequence"/>
</dbReference>
<dbReference type="EMBL" id="JAJLJH010000009">
    <property type="protein sequence ID" value="MCK9688535.1"/>
    <property type="molecule type" value="Genomic_DNA"/>
</dbReference>
<dbReference type="AlphaFoldDB" id="A0A9X2C430"/>
<organism evidence="1 2">
    <name type="scientific">Scleromatobacter humisilvae</name>
    <dbReference type="NCBI Taxonomy" id="2897159"/>
    <lineage>
        <taxon>Bacteria</taxon>
        <taxon>Pseudomonadati</taxon>
        <taxon>Pseudomonadota</taxon>
        <taxon>Betaproteobacteria</taxon>
        <taxon>Burkholderiales</taxon>
        <taxon>Sphaerotilaceae</taxon>
        <taxon>Scleromatobacter</taxon>
    </lineage>
</organism>